<dbReference type="GO" id="GO:0006139">
    <property type="term" value="P:nucleobase-containing compound metabolic process"/>
    <property type="evidence" value="ECO:0007669"/>
    <property type="project" value="InterPro"/>
</dbReference>
<dbReference type="InterPro" id="IPR006555">
    <property type="entry name" value="ATP-dep_Helicase_C"/>
</dbReference>
<evidence type="ECO:0000259" key="2">
    <source>
        <dbReference type="SMART" id="SM00491"/>
    </source>
</evidence>
<feature type="domain" description="ATP-dependent helicase C-terminal" evidence="2">
    <location>
        <begin position="178"/>
        <end position="349"/>
    </location>
</feature>
<evidence type="ECO:0000313" key="4">
    <source>
        <dbReference type="Proteomes" id="UP000231469"/>
    </source>
</evidence>
<dbReference type="SUPFAM" id="SSF52540">
    <property type="entry name" value="P-loop containing nucleoside triphosphate hydrolases"/>
    <property type="match status" value="1"/>
</dbReference>
<dbReference type="PANTHER" id="PTHR11472">
    <property type="entry name" value="DNA REPAIR DEAD HELICASE RAD3/XP-D SUBFAMILY MEMBER"/>
    <property type="match status" value="1"/>
</dbReference>
<dbReference type="InterPro" id="IPR045028">
    <property type="entry name" value="DinG/Rad3-like"/>
</dbReference>
<sequence>GLRNHNIKYFDFLLKEIKAALFELNSFLHFHQEIIDEPRDDFVYWLENIYFEPGDDKEGKWFSLLKSAPINVGKELKEKLYDQIKSIIFTSATLTINNSFDFIKSRLGFNFLPEDKTIYRQLFSPFDYSRQVLFIITSDLPKPDYQNRYKDFLQAANETIPEIIKKNKGGALVLCTSHEQIDFLYPRTRNILEKEGRQVLRQQKGMSTKRMVEKFKEDRDSTMFGTYSLWEGIDIPGESLSCLIMVKLPFDSPRNPLIESRMEYIGLEEESVYEDELNIEETTANWNPLQIIGKRFPISDQELKKQYKDPYLSYYYPLAIIRLKQGFGRLIRNKTDRGVFVILDQRLKNSDRYSDQFLNSLPFPIKDTYKYLPFKESLNGIEKFYYLLANKKIR</sequence>
<dbReference type="EMBL" id="PFPS01000023">
    <property type="protein sequence ID" value="PJA02485.1"/>
    <property type="molecule type" value="Genomic_DNA"/>
</dbReference>
<dbReference type="InterPro" id="IPR027417">
    <property type="entry name" value="P-loop_NTPase"/>
</dbReference>
<dbReference type="GO" id="GO:0003676">
    <property type="term" value="F:nucleic acid binding"/>
    <property type="evidence" value="ECO:0007669"/>
    <property type="project" value="InterPro"/>
</dbReference>
<dbReference type="SMART" id="SM00491">
    <property type="entry name" value="HELICc2"/>
    <property type="match status" value="1"/>
</dbReference>
<dbReference type="GO" id="GO:0005524">
    <property type="term" value="F:ATP binding"/>
    <property type="evidence" value="ECO:0007669"/>
    <property type="project" value="InterPro"/>
</dbReference>
<evidence type="ECO:0000313" key="3">
    <source>
        <dbReference type="EMBL" id="PJA02485.1"/>
    </source>
</evidence>
<name>A0A2M7VKV5_9BACT</name>
<dbReference type="AlphaFoldDB" id="A0A2M7VKV5"/>
<protein>
    <recommendedName>
        <fullName evidence="2">ATP-dependent helicase C-terminal domain-containing protein</fullName>
    </recommendedName>
</protein>
<comment type="caution">
    <text evidence="3">The sequence shown here is derived from an EMBL/GenBank/DDBJ whole genome shotgun (WGS) entry which is preliminary data.</text>
</comment>
<accession>A0A2M7VKV5</accession>
<gene>
    <name evidence="3" type="ORF">COX73_00515</name>
</gene>
<evidence type="ECO:0000256" key="1">
    <source>
        <dbReference type="ARBA" id="ARBA00038058"/>
    </source>
</evidence>
<proteinExistence type="inferred from homology"/>
<dbReference type="GO" id="GO:0016818">
    <property type="term" value="F:hydrolase activity, acting on acid anhydrides, in phosphorus-containing anhydrides"/>
    <property type="evidence" value="ECO:0007669"/>
    <property type="project" value="InterPro"/>
</dbReference>
<comment type="similarity">
    <text evidence="1">Belongs to the helicase family. DinG subfamily.</text>
</comment>
<dbReference type="Proteomes" id="UP000231469">
    <property type="component" value="Unassembled WGS sequence"/>
</dbReference>
<feature type="non-terminal residue" evidence="3">
    <location>
        <position position="1"/>
    </location>
</feature>
<dbReference type="GO" id="GO:0003678">
    <property type="term" value="F:DNA helicase activity"/>
    <property type="evidence" value="ECO:0007669"/>
    <property type="project" value="TreeGrafter"/>
</dbReference>
<dbReference type="Gene3D" id="3.40.50.300">
    <property type="entry name" value="P-loop containing nucleotide triphosphate hydrolases"/>
    <property type="match status" value="1"/>
</dbReference>
<dbReference type="Pfam" id="PF13307">
    <property type="entry name" value="Helicase_C_2"/>
    <property type="match status" value="1"/>
</dbReference>
<reference evidence="4" key="1">
    <citation type="submission" date="2017-09" db="EMBL/GenBank/DDBJ databases">
        <title>Depth-based differentiation of microbial function through sediment-hosted aquifers and enrichment of novel symbionts in the deep terrestrial subsurface.</title>
        <authorList>
            <person name="Probst A.J."/>
            <person name="Ladd B."/>
            <person name="Jarett J.K."/>
            <person name="Geller-Mcgrath D.E."/>
            <person name="Sieber C.M.K."/>
            <person name="Emerson J.B."/>
            <person name="Anantharaman K."/>
            <person name="Thomas B.C."/>
            <person name="Malmstrom R."/>
            <person name="Stieglmeier M."/>
            <person name="Klingl A."/>
            <person name="Woyke T."/>
            <person name="Ryan C.M."/>
            <person name="Banfield J.F."/>
        </authorList>
    </citation>
    <scope>NUCLEOTIDE SEQUENCE [LARGE SCALE GENOMIC DNA]</scope>
</reference>
<dbReference type="PANTHER" id="PTHR11472:SF34">
    <property type="entry name" value="REGULATOR OF TELOMERE ELONGATION HELICASE 1"/>
    <property type="match status" value="1"/>
</dbReference>
<organism evidence="3 4">
    <name type="scientific">bacterium (Candidatus Gribaldobacteria) CG_4_10_14_0_2_um_filter_36_18</name>
    <dbReference type="NCBI Taxonomy" id="2014264"/>
    <lineage>
        <taxon>Bacteria</taxon>
        <taxon>Candidatus Gribaldobacteria</taxon>
    </lineage>
</organism>